<dbReference type="Pfam" id="PF03929">
    <property type="entry name" value="PepSY_TM"/>
    <property type="match status" value="1"/>
</dbReference>
<accession>A0A3M0CZZ6</accession>
<dbReference type="PANTHER" id="PTHR34219">
    <property type="entry name" value="IRON-REGULATED INNER MEMBRANE PROTEIN-RELATED"/>
    <property type="match status" value="1"/>
</dbReference>
<keyword evidence="1" id="KW-0472">Membrane</keyword>
<evidence type="ECO:0000313" key="3">
    <source>
        <dbReference type="Proteomes" id="UP000271227"/>
    </source>
</evidence>
<protein>
    <submittedName>
        <fullName evidence="2">Putative iron-regulated membrane protein</fullName>
    </submittedName>
</protein>
<feature type="transmembrane region" description="Helical" evidence="1">
    <location>
        <begin position="12"/>
        <end position="32"/>
    </location>
</feature>
<feature type="transmembrane region" description="Helical" evidence="1">
    <location>
        <begin position="333"/>
        <end position="354"/>
    </location>
</feature>
<keyword evidence="1" id="KW-0812">Transmembrane</keyword>
<dbReference type="RefSeq" id="WP_147453403.1">
    <property type="nucleotide sequence ID" value="NZ_REFR01000001.1"/>
</dbReference>
<dbReference type="InterPro" id="IPR005625">
    <property type="entry name" value="PepSY-ass_TM"/>
</dbReference>
<dbReference type="Proteomes" id="UP000271227">
    <property type="component" value="Unassembled WGS sequence"/>
</dbReference>
<dbReference type="AlphaFoldDB" id="A0A3M0CZZ6"/>
<proteinExistence type="predicted"/>
<evidence type="ECO:0000256" key="1">
    <source>
        <dbReference type="SAM" id="Phobius"/>
    </source>
</evidence>
<sequence length="368" mass="40929">MRRFLRQCHRWIGLPVSILFLITLTSGLIVGGEELVSAYNKMEQAYGPTTVAENALAIEKITAEVRGLRSIVMPTPDTPFYQARAQGVIRTYRIGDHKLIHEQISSRSGFFQTVLRLHRNFLIGRDGAFGLSGAELSAWVSLTAITLSLMGLYLWWRMRRSFRLRKLLPSGSRRGDFFQSHIHGGILVMIPILILGITGASITYRPIARSVLEAEQVSASGLKDHPFYIVDNWANWLSKANAAMPEGELRSIHFPRGRSNGSMPVFGTVEPRRAIQFRYVTSRDWLGVAGSRVYIDPGQSGFLGAAPFDSLPLGQQLYMMIVPVHTGRNVSSGYLAIMLLFAALATVVTVSGIVSMTKHLRQQSQAKR</sequence>
<dbReference type="OrthoDB" id="7328956at2"/>
<dbReference type="EMBL" id="REFR01000001">
    <property type="protein sequence ID" value="RMB13019.1"/>
    <property type="molecule type" value="Genomic_DNA"/>
</dbReference>
<evidence type="ECO:0000313" key="2">
    <source>
        <dbReference type="EMBL" id="RMB13019.1"/>
    </source>
</evidence>
<gene>
    <name evidence="2" type="ORF">BXY39_0009</name>
</gene>
<dbReference type="PANTHER" id="PTHR34219:SF3">
    <property type="entry name" value="BLL7967 PROTEIN"/>
    <property type="match status" value="1"/>
</dbReference>
<feature type="transmembrane region" description="Helical" evidence="1">
    <location>
        <begin position="136"/>
        <end position="156"/>
    </location>
</feature>
<dbReference type="InParanoid" id="A0A3M0CZZ6"/>
<feature type="transmembrane region" description="Helical" evidence="1">
    <location>
        <begin position="177"/>
        <end position="202"/>
    </location>
</feature>
<keyword evidence="1" id="KW-1133">Transmembrane helix</keyword>
<comment type="caution">
    <text evidence="2">The sequence shown here is derived from an EMBL/GenBank/DDBJ whole genome shotgun (WGS) entry which is preliminary data.</text>
</comment>
<keyword evidence="3" id="KW-1185">Reference proteome</keyword>
<reference evidence="2 3" key="1">
    <citation type="submission" date="2018-10" db="EMBL/GenBank/DDBJ databases">
        <title>Genomic Encyclopedia of Archaeal and Bacterial Type Strains, Phase II (KMG-II): from individual species to whole genera.</title>
        <authorList>
            <person name="Goeker M."/>
        </authorList>
    </citation>
    <scope>NUCLEOTIDE SEQUENCE [LARGE SCALE GENOMIC DNA]</scope>
    <source>
        <strain evidence="2 3">DSM 25217</strain>
    </source>
</reference>
<name>A0A3M0CZZ6_9PROT</name>
<organism evidence="2 3">
    <name type="scientific">Eilatimonas milleporae</name>
    <dbReference type="NCBI Taxonomy" id="911205"/>
    <lineage>
        <taxon>Bacteria</taxon>
        <taxon>Pseudomonadati</taxon>
        <taxon>Pseudomonadota</taxon>
        <taxon>Alphaproteobacteria</taxon>
        <taxon>Kordiimonadales</taxon>
        <taxon>Kordiimonadaceae</taxon>
        <taxon>Eilatimonas</taxon>
    </lineage>
</organism>